<dbReference type="SUPFAM" id="SSF52540">
    <property type="entry name" value="P-loop containing nucleoside triphosphate hydrolases"/>
    <property type="match status" value="1"/>
</dbReference>
<evidence type="ECO:0000256" key="3">
    <source>
        <dbReference type="ARBA" id="ARBA00022692"/>
    </source>
</evidence>
<protein>
    <submittedName>
        <fullName evidence="8">Sulfotransferase family</fullName>
    </submittedName>
</protein>
<proteinExistence type="predicted"/>
<dbReference type="GO" id="GO:0008146">
    <property type="term" value="F:sulfotransferase activity"/>
    <property type="evidence" value="ECO:0007669"/>
    <property type="project" value="InterPro"/>
</dbReference>
<dbReference type="EMBL" id="LJXT01000075">
    <property type="protein sequence ID" value="KPQ13962.1"/>
    <property type="molecule type" value="Genomic_DNA"/>
</dbReference>
<keyword evidence="2 8" id="KW-0808">Transferase</keyword>
<dbReference type="PANTHER" id="PTHR12137">
    <property type="entry name" value="CARBOHYDRATE SULFOTRANSFERASE"/>
    <property type="match status" value="1"/>
</dbReference>
<evidence type="ECO:0000313" key="8">
    <source>
        <dbReference type="EMBL" id="KPQ13962.1"/>
    </source>
</evidence>
<evidence type="ECO:0000256" key="2">
    <source>
        <dbReference type="ARBA" id="ARBA00022679"/>
    </source>
</evidence>
<accession>A0A0N8KFF1</accession>
<evidence type="ECO:0000256" key="6">
    <source>
        <dbReference type="ARBA" id="ARBA00023136"/>
    </source>
</evidence>
<name>A0A0N8KFF1_9BACT</name>
<evidence type="ECO:0000256" key="5">
    <source>
        <dbReference type="ARBA" id="ARBA00023034"/>
    </source>
</evidence>
<reference evidence="8 9" key="1">
    <citation type="submission" date="2015-09" db="EMBL/GenBank/DDBJ databases">
        <title>Identification and resolution of microdiversity through metagenomic sequencing of parallel consortia.</title>
        <authorList>
            <person name="Nelson W.C."/>
            <person name="Romine M.F."/>
            <person name="Lindemann S.R."/>
        </authorList>
    </citation>
    <scope>NUCLEOTIDE SEQUENCE [LARGE SCALE GENOMIC DNA]</scope>
    <source>
        <strain evidence="8">HL-49</strain>
    </source>
</reference>
<dbReference type="InterPro" id="IPR005331">
    <property type="entry name" value="Sulfotransferase"/>
</dbReference>
<dbReference type="AlphaFoldDB" id="A0A0N8KFF1"/>
<dbReference type="InterPro" id="IPR027417">
    <property type="entry name" value="P-loop_NTPase"/>
</dbReference>
<dbReference type="STRING" id="1305737.GCA_000526355_00773"/>
<evidence type="ECO:0000256" key="1">
    <source>
        <dbReference type="ARBA" id="ARBA00004323"/>
    </source>
</evidence>
<dbReference type="OrthoDB" id="288532at2"/>
<dbReference type="GO" id="GO:0016020">
    <property type="term" value="C:membrane"/>
    <property type="evidence" value="ECO:0007669"/>
    <property type="project" value="InterPro"/>
</dbReference>
<comment type="subcellular location">
    <subcellularLocation>
        <location evidence="1">Golgi apparatus membrane</location>
        <topology evidence="1">Single-pass type II membrane protein</topology>
    </subcellularLocation>
</comment>
<dbReference type="Gene3D" id="3.40.50.300">
    <property type="entry name" value="P-loop containing nucleotide triphosphate hydrolases"/>
    <property type="match status" value="1"/>
</dbReference>
<keyword evidence="6" id="KW-0472">Membrane</keyword>
<dbReference type="PATRIC" id="fig|1305737.6.peg.2948"/>
<gene>
    <name evidence="8" type="ORF">HLUCCX10_11660</name>
</gene>
<dbReference type="Pfam" id="PF03567">
    <property type="entry name" value="Sulfotransfer_2"/>
    <property type="match status" value="1"/>
</dbReference>
<organism evidence="8 9">
    <name type="scientific">Algoriphagus marincola HL-49</name>
    <dbReference type="NCBI Taxonomy" id="1305737"/>
    <lineage>
        <taxon>Bacteria</taxon>
        <taxon>Pseudomonadati</taxon>
        <taxon>Bacteroidota</taxon>
        <taxon>Cytophagia</taxon>
        <taxon>Cytophagales</taxon>
        <taxon>Cyclobacteriaceae</taxon>
        <taxon>Algoriphagus</taxon>
    </lineage>
</organism>
<evidence type="ECO:0000256" key="4">
    <source>
        <dbReference type="ARBA" id="ARBA00022989"/>
    </source>
</evidence>
<dbReference type="Proteomes" id="UP000050421">
    <property type="component" value="Unassembled WGS sequence"/>
</dbReference>
<keyword evidence="7" id="KW-0325">Glycoprotein</keyword>
<evidence type="ECO:0000256" key="7">
    <source>
        <dbReference type="ARBA" id="ARBA00023180"/>
    </source>
</evidence>
<dbReference type="PANTHER" id="PTHR12137:SF54">
    <property type="entry name" value="CARBOHYDRATE SULFOTRANSFERASE"/>
    <property type="match status" value="1"/>
</dbReference>
<dbReference type="InterPro" id="IPR018011">
    <property type="entry name" value="Carb_sulfotrans_8-10"/>
</dbReference>
<comment type="caution">
    <text evidence="8">The sequence shown here is derived from an EMBL/GenBank/DDBJ whole genome shotgun (WGS) entry which is preliminary data.</text>
</comment>
<sequence>MISHENKIIFIHIPKCAGSSIEYYFGTKPFNWKIPNYKNLTGWCPKRKIHLHHATAKQLLELDLIDEKIWKEYTKFTIVRNPWARAVSDYLWMLKDTGIHDSFKKFILKEGKFKHILNDSENMNYRGDHLIPQLDFISINNKIVIDNILKFENIKNEYPLFLKKVGLTTKPLPHDKKGKKFFSHYSHFYTNDERALIRQNYASDIKLFNYHYNDKRNELNYLEQIKINIYKHFLKLI</sequence>
<evidence type="ECO:0000313" key="9">
    <source>
        <dbReference type="Proteomes" id="UP000050421"/>
    </source>
</evidence>
<keyword evidence="4" id="KW-1133">Transmembrane helix</keyword>
<dbReference type="GO" id="GO:0016051">
    <property type="term" value="P:carbohydrate biosynthetic process"/>
    <property type="evidence" value="ECO:0007669"/>
    <property type="project" value="InterPro"/>
</dbReference>
<keyword evidence="5" id="KW-0333">Golgi apparatus</keyword>
<keyword evidence="3" id="KW-0812">Transmembrane</keyword>